<accession>A0ACC2ZXT0</accession>
<evidence type="ECO:0000313" key="2">
    <source>
        <dbReference type="Proteomes" id="UP001172386"/>
    </source>
</evidence>
<protein>
    <submittedName>
        <fullName evidence="1">Uncharacterized protein</fullName>
    </submittedName>
</protein>
<comment type="caution">
    <text evidence="1">The sequence shown here is derived from an EMBL/GenBank/DDBJ whole genome shotgun (WGS) entry which is preliminary data.</text>
</comment>
<gene>
    <name evidence="1" type="ORF">H2198_008289</name>
</gene>
<dbReference type="Proteomes" id="UP001172386">
    <property type="component" value="Unassembled WGS sequence"/>
</dbReference>
<evidence type="ECO:0000313" key="1">
    <source>
        <dbReference type="EMBL" id="KAJ9652466.1"/>
    </source>
</evidence>
<dbReference type="EMBL" id="JAPDRQ010000198">
    <property type="protein sequence ID" value="KAJ9652466.1"/>
    <property type="molecule type" value="Genomic_DNA"/>
</dbReference>
<proteinExistence type="predicted"/>
<reference evidence="1" key="1">
    <citation type="submission" date="2022-10" db="EMBL/GenBank/DDBJ databases">
        <title>Culturing micro-colonial fungi from biological soil crusts in the Mojave desert and describing Neophaeococcomyces mojavensis, and introducing the new genera and species Taxawa tesnikishii.</title>
        <authorList>
            <person name="Kurbessoian T."/>
            <person name="Stajich J.E."/>
        </authorList>
    </citation>
    <scope>NUCLEOTIDE SEQUENCE</scope>
    <source>
        <strain evidence="1">JES_112</strain>
    </source>
</reference>
<keyword evidence="2" id="KW-1185">Reference proteome</keyword>
<sequence>MAAEAAPPAAPPLSQLCRFCNKINFAAILTPRERDKESGKTITIYRPEYTGNGNSPDLAWVAFGKTKPPADLDESDLEEWKYDHLPKIRTVDYDDLSISTLAEQDRAREREQECVELPPGNWKTIDDFWTAWKAVHGSESQPSFESAVPAGGKLWPLFDPSVEGGFGFLVDLSNVPDGNPLKEAGGWGVTNIQGDQTGTLTAAAEEESSEASSGESSSEDEQPRHGSQNSGRIGHAPARHVVQNDEGSDRNEIEAGTELSWPSPKEPLVQNSDSEKDKSEEDEEEPLIRGESVDDSAKDGHECENRDNYEDEDEDQDKDEEEELTDDSVSTWSGDSHFTEIQQVDLEKQARGDWNYRQGHLYYLGSIWDLRSRRHECDLCWRLWNQIRKNPDIKSQYLTKSRCVMKLMELEGRRTDGSNREVNVLNLVFVYGYKLGDPRNSTWITKISFVFHGTHRDVVDLRTQTPEDQIIPFDDRLYGEARWRTDACDYKLFREWLRVCETKHTHPPPDTKGDITVRLIDVKQKCLIEWSGPVSKAPRYVALSYIWGMSKQQSMLASYELDDCFQPGFFEGPLDQTIADAFEVVSRIGEKYLWIDACCIVQDSPEDKAIQIKQMDKVYSAAVLTIVAAYGKDADAGLPGVANKSRGGNRFQLELKDIRVLFRGTSKIYKPNEQVTDIGFMANYLENSTYLSRAWTFQEGYLSTRLLIFARDQVYFECPKCTWCEESHWESESIDFVGWRAIKDPTPDDVWSDNFERLHYDFISAEELERLKSRSRKSWNSYADLVKSYTSRKLTYDTDILNACTGVLSSIVEREKSQFVFGLRTRFFGNDLLFNILNALPPRFESQTLSAGLFPVYPSWSWTAWKGMIEIANEPRDNSSHDLVEDLVPCDGVRCYMLHIDPQGKQFLQVINENGGWRFEENYVRTGEGIYDLTDFHMSSARKDGGDDNDTAPSDMENEVGEVPSVKVDEDQEPSKASDEAKSFSSPQEVVQGTLDLTHRGHHEPILSETSVADAESSLSKPATHHLDLPSYQQTLTLSSISSHPAFSKIVPDFHIIFATFASTVVVRTELDQFNLLMSNTIMAGTKMHRAGGISSNKDLMQRKVYACRTVERKERDGKQNKTVEILHHPHHDGNVEQSSCPHCDKDTTPDLLPPGLELGAYLGRLPPLSKCWDAQEYMETVPDGIYKLLWMNNNQLPMFGHLLCKPVSEEATSDGDWNGQILQRVSGVVGPTSILDRKHQKEYAAEWGTFILG</sequence>
<organism evidence="1 2">
    <name type="scientific">Neophaeococcomyces mojaviensis</name>
    <dbReference type="NCBI Taxonomy" id="3383035"/>
    <lineage>
        <taxon>Eukaryota</taxon>
        <taxon>Fungi</taxon>
        <taxon>Dikarya</taxon>
        <taxon>Ascomycota</taxon>
        <taxon>Pezizomycotina</taxon>
        <taxon>Eurotiomycetes</taxon>
        <taxon>Chaetothyriomycetidae</taxon>
        <taxon>Chaetothyriales</taxon>
        <taxon>Chaetothyriales incertae sedis</taxon>
        <taxon>Neophaeococcomyces</taxon>
    </lineage>
</organism>
<name>A0ACC2ZXT0_9EURO</name>